<dbReference type="OrthoDB" id="1049592at2"/>
<protein>
    <recommendedName>
        <fullName evidence="4">DUF2892 domain-containing protein</fullName>
    </recommendedName>
</protein>
<keyword evidence="1" id="KW-0472">Membrane</keyword>
<name>A0A4Q4KMM4_9FLAO</name>
<organism evidence="2 3">
    <name type="scientific">Brumimicrobium glaciale</name>
    <dbReference type="NCBI Taxonomy" id="200475"/>
    <lineage>
        <taxon>Bacteria</taxon>
        <taxon>Pseudomonadati</taxon>
        <taxon>Bacteroidota</taxon>
        <taxon>Flavobacteriia</taxon>
        <taxon>Flavobacteriales</taxon>
        <taxon>Crocinitomicaceae</taxon>
        <taxon>Brumimicrobium</taxon>
    </lineage>
</organism>
<gene>
    <name evidence="2" type="ORF">ERX46_04140</name>
</gene>
<dbReference type="RefSeq" id="WP_130092581.1">
    <property type="nucleotide sequence ID" value="NZ_SETE01000002.1"/>
</dbReference>
<dbReference type="Proteomes" id="UP000293952">
    <property type="component" value="Unassembled WGS sequence"/>
</dbReference>
<dbReference type="EMBL" id="SETE01000002">
    <property type="protein sequence ID" value="RYM34572.1"/>
    <property type="molecule type" value="Genomic_DNA"/>
</dbReference>
<evidence type="ECO:0000313" key="2">
    <source>
        <dbReference type="EMBL" id="RYM34572.1"/>
    </source>
</evidence>
<evidence type="ECO:0008006" key="4">
    <source>
        <dbReference type="Google" id="ProtNLM"/>
    </source>
</evidence>
<evidence type="ECO:0000313" key="3">
    <source>
        <dbReference type="Proteomes" id="UP000293952"/>
    </source>
</evidence>
<accession>A0A4Q4KMM4</accession>
<dbReference type="AlphaFoldDB" id="A0A4Q4KMM4"/>
<keyword evidence="1" id="KW-1133">Transmembrane helix</keyword>
<reference evidence="2 3" key="1">
    <citation type="submission" date="2019-02" db="EMBL/GenBank/DDBJ databases">
        <title>Genome sequence of the sea-ice species Brumimicrobium glaciale.</title>
        <authorList>
            <person name="Bowman J.P."/>
        </authorList>
    </citation>
    <scope>NUCLEOTIDE SEQUENCE [LARGE SCALE GENOMIC DNA]</scope>
    <source>
        <strain evidence="2 3">IC156</strain>
    </source>
</reference>
<evidence type="ECO:0000256" key="1">
    <source>
        <dbReference type="SAM" id="Phobius"/>
    </source>
</evidence>
<keyword evidence="1" id="KW-0812">Transmembrane</keyword>
<sequence length="85" mass="9369">MKERLLTNWTLARVLYLVMGIMIIVQTIMSRQWIGVAFGGYFASMGLFAFGCASGNCFGGKCATDSTAKSENSIQNIEFEEVKSK</sequence>
<feature type="transmembrane region" description="Helical" evidence="1">
    <location>
        <begin position="32"/>
        <end position="51"/>
    </location>
</feature>
<proteinExistence type="predicted"/>
<comment type="caution">
    <text evidence="2">The sequence shown here is derived from an EMBL/GenBank/DDBJ whole genome shotgun (WGS) entry which is preliminary data.</text>
</comment>
<keyword evidence="3" id="KW-1185">Reference proteome</keyword>
<feature type="transmembrane region" description="Helical" evidence="1">
    <location>
        <begin position="6"/>
        <end position="25"/>
    </location>
</feature>